<dbReference type="HOGENOM" id="CLU_457302_0_0_1"/>
<feature type="region of interest" description="Disordered" evidence="2">
    <location>
        <begin position="144"/>
        <end position="163"/>
    </location>
</feature>
<dbReference type="PROSITE" id="PS50024">
    <property type="entry name" value="SEA"/>
    <property type="match status" value="1"/>
</dbReference>
<feature type="region of interest" description="Disordered" evidence="2">
    <location>
        <begin position="474"/>
        <end position="597"/>
    </location>
</feature>
<keyword evidence="3" id="KW-0472">Membrane</keyword>
<dbReference type="OrthoDB" id="10040649at2759"/>
<accession>R7T8T7</accession>
<dbReference type="SUPFAM" id="SSF57196">
    <property type="entry name" value="EGF/Laminin"/>
    <property type="match status" value="1"/>
</dbReference>
<keyword evidence="3" id="KW-0812">Transmembrane</keyword>
<feature type="compositionally biased region" description="Polar residues" evidence="2">
    <location>
        <begin position="71"/>
        <end position="88"/>
    </location>
</feature>
<evidence type="ECO:0000259" key="4">
    <source>
        <dbReference type="PROSITE" id="PS50024"/>
    </source>
</evidence>
<dbReference type="SMART" id="SM00179">
    <property type="entry name" value="EGF_CA"/>
    <property type="match status" value="1"/>
</dbReference>
<feature type="region of interest" description="Disordered" evidence="2">
    <location>
        <begin position="1"/>
        <end position="26"/>
    </location>
</feature>
<protein>
    <recommendedName>
        <fullName evidence="4">SEA domain-containing protein</fullName>
    </recommendedName>
</protein>
<dbReference type="SUPFAM" id="SSF82671">
    <property type="entry name" value="SEA domain"/>
    <property type="match status" value="1"/>
</dbReference>
<reference evidence="5 7" key="2">
    <citation type="journal article" date="2013" name="Nature">
        <title>Insights into bilaterian evolution from three spiralian genomes.</title>
        <authorList>
            <person name="Simakov O."/>
            <person name="Marletaz F."/>
            <person name="Cho S.J."/>
            <person name="Edsinger-Gonzales E."/>
            <person name="Havlak P."/>
            <person name="Hellsten U."/>
            <person name="Kuo D.H."/>
            <person name="Larsson T."/>
            <person name="Lv J."/>
            <person name="Arendt D."/>
            <person name="Savage R."/>
            <person name="Osoegawa K."/>
            <person name="de Jong P."/>
            <person name="Grimwood J."/>
            <person name="Chapman J.A."/>
            <person name="Shapiro H."/>
            <person name="Aerts A."/>
            <person name="Otillar R.P."/>
            <person name="Terry A.Y."/>
            <person name="Boore J.L."/>
            <person name="Grigoriev I.V."/>
            <person name="Lindberg D.R."/>
            <person name="Seaver E.C."/>
            <person name="Weisblat D.A."/>
            <person name="Putnam N.H."/>
            <person name="Rokhsar D.S."/>
        </authorList>
    </citation>
    <scope>NUCLEOTIDE SEQUENCE</scope>
    <source>
        <strain evidence="5 7">I ESC-2004</strain>
    </source>
</reference>
<dbReference type="Pfam" id="PF01390">
    <property type="entry name" value="SEA"/>
    <property type="match status" value="1"/>
</dbReference>
<keyword evidence="3" id="KW-1133">Transmembrane helix</keyword>
<reference evidence="7" key="1">
    <citation type="submission" date="2012-12" db="EMBL/GenBank/DDBJ databases">
        <authorList>
            <person name="Hellsten U."/>
            <person name="Grimwood J."/>
            <person name="Chapman J.A."/>
            <person name="Shapiro H."/>
            <person name="Aerts A."/>
            <person name="Otillar R.P."/>
            <person name="Terry A.Y."/>
            <person name="Boore J.L."/>
            <person name="Simakov O."/>
            <person name="Marletaz F."/>
            <person name="Cho S.-J."/>
            <person name="Edsinger-Gonzales E."/>
            <person name="Havlak P."/>
            <person name="Kuo D.-H."/>
            <person name="Larsson T."/>
            <person name="Lv J."/>
            <person name="Arendt D."/>
            <person name="Savage R."/>
            <person name="Osoegawa K."/>
            <person name="de Jong P."/>
            <person name="Lindberg D.R."/>
            <person name="Seaver E.C."/>
            <person name="Weisblat D.A."/>
            <person name="Putnam N.H."/>
            <person name="Grigoriev I.V."/>
            <person name="Rokhsar D.S."/>
        </authorList>
    </citation>
    <scope>NUCLEOTIDE SEQUENCE</scope>
    <source>
        <strain evidence="7">I ESC-2004</strain>
    </source>
</reference>
<dbReference type="GO" id="GO:0005509">
    <property type="term" value="F:calcium ion binding"/>
    <property type="evidence" value="ECO:0007669"/>
    <property type="project" value="InterPro"/>
</dbReference>
<dbReference type="CDD" id="cd00054">
    <property type="entry name" value="EGF_CA"/>
    <property type="match status" value="1"/>
</dbReference>
<dbReference type="EnsemblMetazoa" id="CapteT194197">
    <property type="protein sequence ID" value="CapteP194197"/>
    <property type="gene ID" value="CapteG194197"/>
</dbReference>
<feature type="compositionally biased region" description="Low complexity" evidence="2">
    <location>
        <begin position="536"/>
        <end position="597"/>
    </location>
</feature>
<dbReference type="EMBL" id="AMQN01015896">
    <property type="status" value="NOT_ANNOTATED_CDS"/>
    <property type="molecule type" value="Genomic_DNA"/>
</dbReference>
<evidence type="ECO:0000313" key="5">
    <source>
        <dbReference type="EMBL" id="ELT87414.1"/>
    </source>
</evidence>
<feature type="domain" description="SEA" evidence="4">
    <location>
        <begin position="209"/>
        <end position="332"/>
    </location>
</feature>
<dbReference type="Gene3D" id="2.10.25.10">
    <property type="entry name" value="Laminin"/>
    <property type="match status" value="1"/>
</dbReference>
<evidence type="ECO:0000256" key="1">
    <source>
        <dbReference type="ARBA" id="ARBA00023157"/>
    </source>
</evidence>
<evidence type="ECO:0000313" key="6">
    <source>
        <dbReference type="EnsemblMetazoa" id="CapteP194197"/>
    </source>
</evidence>
<reference evidence="6" key="3">
    <citation type="submission" date="2015-06" db="UniProtKB">
        <authorList>
            <consortium name="EnsemblMetazoa"/>
        </authorList>
    </citation>
    <scope>IDENTIFICATION</scope>
</reference>
<name>R7T8T7_CAPTE</name>
<dbReference type="AlphaFoldDB" id="R7T8T7"/>
<feature type="region of interest" description="Disordered" evidence="2">
    <location>
        <begin position="47"/>
        <end position="96"/>
    </location>
</feature>
<dbReference type="InterPro" id="IPR000082">
    <property type="entry name" value="SEA_dom"/>
</dbReference>
<dbReference type="Proteomes" id="UP000014760">
    <property type="component" value="Unassembled WGS sequence"/>
</dbReference>
<evidence type="ECO:0000313" key="7">
    <source>
        <dbReference type="Proteomes" id="UP000014760"/>
    </source>
</evidence>
<gene>
    <name evidence="5" type="ORF">CAPTEDRAFT_194197</name>
</gene>
<proteinExistence type="predicted"/>
<sequence>MPSFPWNVGDRAESNLSPGGFADSDSERSYATVGEVRAPQWVQWFTTLSSRQNPGPSRPRLNRIASEEPSQRSTVLSAGQASSPSGIGSLQEEEWSPDQVVWQGNEAPKAPKLYSPWHQHVQQNPISTTYGTSRWTQGSTTYGTPNRMQHRMPMQSSQSQETLLPEKVPKKKRDTECMCLAVVTLLVFLTVLGTPLSLWLYFKFVVNEPIYGIDASMRITNWQFTDDLGQKGSGSFGNYSDSLCSELKDTFALGGTSLALDTCEISNFSNGSVVAEFKIGRYVVEGINENELKANLSQLLSEAVTTGKINGHRAMKSIEIDPSSLKFMDDDENECEIGDDLCAPHQCVNMLFDFMCQCQSGFIHQDDKKHACIRDERDIETTVTTTTVSSTTTAKITTEARPATNETDDCPEVKLSVHESSTTLRATCKSMDTSSNIEWLTSDKKKMTEVEDSCVKYAYFDPMNYADYLEANNDDGEVEQDSEEDKQGSGEVEQNSEEDKQGSGEMDVEDVAEGVTVTPILVTEENKESVEESEASGENLGNNGNPGNSENNGNSGNNGNNGNSGNNGNNGNSGNNGNNGNSENNGNNGNSENNGNS</sequence>
<dbReference type="Gene3D" id="3.30.70.960">
    <property type="entry name" value="SEA domain"/>
    <property type="match status" value="1"/>
</dbReference>
<evidence type="ECO:0000256" key="2">
    <source>
        <dbReference type="SAM" id="MobiDB-lite"/>
    </source>
</evidence>
<feature type="compositionally biased region" description="Acidic residues" evidence="2">
    <location>
        <begin position="474"/>
        <end position="484"/>
    </location>
</feature>
<dbReference type="InterPro" id="IPR036364">
    <property type="entry name" value="SEA_dom_sf"/>
</dbReference>
<feature type="transmembrane region" description="Helical" evidence="3">
    <location>
        <begin position="177"/>
        <end position="202"/>
    </location>
</feature>
<keyword evidence="7" id="KW-1185">Reference proteome</keyword>
<keyword evidence="1" id="KW-1015">Disulfide bond</keyword>
<dbReference type="EMBL" id="KB312333">
    <property type="protein sequence ID" value="ELT87414.1"/>
    <property type="molecule type" value="Genomic_DNA"/>
</dbReference>
<organism evidence="5">
    <name type="scientific">Capitella teleta</name>
    <name type="common">Polychaete worm</name>
    <dbReference type="NCBI Taxonomy" id="283909"/>
    <lineage>
        <taxon>Eukaryota</taxon>
        <taxon>Metazoa</taxon>
        <taxon>Spiralia</taxon>
        <taxon>Lophotrochozoa</taxon>
        <taxon>Annelida</taxon>
        <taxon>Polychaeta</taxon>
        <taxon>Sedentaria</taxon>
        <taxon>Scolecida</taxon>
        <taxon>Capitellidae</taxon>
        <taxon>Capitella</taxon>
    </lineage>
</organism>
<evidence type="ECO:0000256" key="3">
    <source>
        <dbReference type="SAM" id="Phobius"/>
    </source>
</evidence>
<dbReference type="InterPro" id="IPR001881">
    <property type="entry name" value="EGF-like_Ca-bd_dom"/>
</dbReference>